<feature type="non-terminal residue" evidence="2">
    <location>
        <position position="1"/>
    </location>
</feature>
<feature type="transmembrane region" description="Helical" evidence="1">
    <location>
        <begin position="12"/>
        <end position="31"/>
    </location>
</feature>
<keyword evidence="3" id="KW-1185">Reference proteome</keyword>
<feature type="transmembrane region" description="Helical" evidence="1">
    <location>
        <begin position="37"/>
        <end position="58"/>
    </location>
</feature>
<sequence>MLGISSSWSRFAGWGRIFPGFAFSGVTEVLLPVSRGLVLVGFPAVFFLSGSWLNLVLCSPFLATDRGRIVGINTPSKTAFRAVRIATAVRSKPEMYYIQSRLPLHYPLFV</sequence>
<name>A0AAD6WRS0_9AGAR</name>
<organism evidence="2 3">
    <name type="scientific">Mycena alexandri</name>
    <dbReference type="NCBI Taxonomy" id="1745969"/>
    <lineage>
        <taxon>Eukaryota</taxon>
        <taxon>Fungi</taxon>
        <taxon>Dikarya</taxon>
        <taxon>Basidiomycota</taxon>
        <taxon>Agaricomycotina</taxon>
        <taxon>Agaricomycetes</taxon>
        <taxon>Agaricomycetidae</taxon>
        <taxon>Agaricales</taxon>
        <taxon>Marasmiineae</taxon>
        <taxon>Mycenaceae</taxon>
        <taxon>Mycena</taxon>
    </lineage>
</organism>
<protein>
    <submittedName>
        <fullName evidence="2">Uncharacterized protein</fullName>
    </submittedName>
</protein>
<comment type="caution">
    <text evidence="2">The sequence shown here is derived from an EMBL/GenBank/DDBJ whole genome shotgun (WGS) entry which is preliminary data.</text>
</comment>
<reference evidence="2" key="1">
    <citation type="submission" date="2023-03" db="EMBL/GenBank/DDBJ databases">
        <title>Massive genome expansion in bonnet fungi (Mycena s.s.) driven by repeated elements and novel gene families across ecological guilds.</title>
        <authorList>
            <consortium name="Lawrence Berkeley National Laboratory"/>
            <person name="Harder C.B."/>
            <person name="Miyauchi S."/>
            <person name="Viragh M."/>
            <person name="Kuo A."/>
            <person name="Thoen E."/>
            <person name="Andreopoulos B."/>
            <person name="Lu D."/>
            <person name="Skrede I."/>
            <person name="Drula E."/>
            <person name="Henrissat B."/>
            <person name="Morin E."/>
            <person name="Kohler A."/>
            <person name="Barry K."/>
            <person name="LaButti K."/>
            <person name="Morin E."/>
            <person name="Salamov A."/>
            <person name="Lipzen A."/>
            <person name="Mereny Z."/>
            <person name="Hegedus B."/>
            <person name="Baldrian P."/>
            <person name="Stursova M."/>
            <person name="Weitz H."/>
            <person name="Taylor A."/>
            <person name="Grigoriev I.V."/>
            <person name="Nagy L.G."/>
            <person name="Martin F."/>
            <person name="Kauserud H."/>
        </authorList>
    </citation>
    <scope>NUCLEOTIDE SEQUENCE</scope>
    <source>
        <strain evidence="2">CBHHK200</strain>
    </source>
</reference>
<proteinExistence type="predicted"/>
<evidence type="ECO:0000313" key="3">
    <source>
        <dbReference type="Proteomes" id="UP001218188"/>
    </source>
</evidence>
<accession>A0AAD6WRS0</accession>
<keyword evidence="1" id="KW-0472">Membrane</keyword>
<evidence type="ECO:0000313" key="2">
    <source>
        <dbReference type="EMBL" id="KAJ7018564.1"/>
    </source>
</evidence>
<dbReference type="EMBL" id="JARJCM010000336">
    <property type="protein sequence ID" value="KAJ7018564.1"/>
    <property type="molecule type" value="Genomic_DNA"/>
</dbReference>
<gene>
    <name evidence="2" type="ORF">C8F04DRAFT_1151346</name>
</gene>
<keyword evidence="1" id="KW-1133">Transmembrane helix</keyword>
<dbReference type="Proteomes" id="UP001218188">
    <property type="component" value="Unassembled WGS sequence"/>
</dbReference>
<evidence type="ECO:0000256" key="1">
    <source>
        <dbReference type="SAM" id="Phobius"/>
    </source>
</evidence>
<keyword evidence="1" id="KW-0812">Transmembrane</keyword>
<dbReference type="AlphaFoldDB" id="A0AAD6WRS0"/>